<dbReference type="EMBL" id="FNKL01000001">
    <property type="protein sequence ID" value="SDQ05787.1"/>
    <property type="molecule type" value="Genomic_DNA"/>
</dbReference>
<gene>
    <name evidence="2" type="ORF">SAMN05421664_0218</name>
</gene>
<protein>
    <recommendedName>
        <fullName evidence="1">DUF3298 domain-containing protein</fullName>
    </recommendedName>
</protein>
<keyword evidence="3" id="KW-1185">Reference proteome</keyword>
<accession>A0A1H0XS84</accession>
<dbReference type="STRING" id="311333.SAMN05421664_0218"/>
<dbReference type="Gene3D" id="3.90.640.20">
    <property type="entry name" value="Heat-shock cognate protein, ATPase"/>
    <property type="match status" value="1"/>
</dbReference>
<dbReference type="RefSeq" id="WP_089752824.1">
    <property type="nucleotide sequence ID" value="NZ_FNKL01000001.1"/>
</dbReference>
<dbReference type="Pfam" id="PF11738">
    <property type="entry name" value="DUF3298"/>
    <property type="match status" value="1"/>
</dbReference>
<sequence length="259" mass="30796">MKNYIRIISICSLFLIFSCKKSENKKLSNKENFTIDSIGIHESVKVFDSVTMKYSSKLLIFPTLKDKKLLDSIYFDKKGMTDFSKSQMINFLKKEKEEYYDFVKKEKKNADIYYAQTWENYSDMRIKSLKNDYLQIQYYKKTIDGGAHGRYNYFERAFDIKDNKKLQLKDITLISKEKLSEILKKNFDNNKKGLKFSDLTIQSISPNKNFYFDEKNLYFHYNLDVFMPGYPMGDIVVPASWQDLKGTLNPEFKERMKIN</sequence>
<dbReference type="OrthoDB" id="594879at2"/>
<proteinExistence type="predicted"/>
<dbReference type="AlphaFoldDB" id="A0A1H0XS84"/>
<evidence type="ECO:0000259" key="1">
    <source>
        <dbReference type="Pfam" id="PF11738"/>
    </source>
</evidence>
<name>A0A1H0XS84_9FLAO</name>
<organism evidence="2 3">
    <name type="scientific">Chryseobacterium soldanellicola</name>
    <dbReference type="NCBI Taxonomy" id="311333"/>
    <lineage>
        <taxon>Bacteria</taxon>
        <taxon>Pseudomonadati</taxon>
        <taxon>Bacteroidota</taxon>
        <taxon>Flavobacteriia</taxon>
        <taxon>Flavobacteriales</taxon>
        <taxon>Weeksellaceae</taxon>
        <taxon>Chryseobacterium group</taxon>
        <taxon>Chryseobacterium</taxon>
    </lineage>
</organism>
<dbReference type="PROSITE" id="PS51257">
    <property type="entry name" value="PROKAR_LIPOPROTEIN"/>
    <property type="match status" value="1"/>
</dbReference>
<dbReference type="InterPro" id="IPR021729">
    <property type="entry name" value="DUF3298"/>
</dbReference>
<reference evidence="3" key="1">
    <citation type="submission" date="2016-10" db="EMBL/GenBank/DDBJ databases">
        <authorList>
            <person name="Varghese N."/>
            <person name="Submissions S."/>
        </authorList>
    </citation>
    <scope>NUCLEOTIDE SEQUENCE [LARGE SCALE GENOMIC DNA]</scope>
    <source>
        <strain evidence="3">DSM 17072</strain>
    </source>
</reference>
<feature type="domain" description="DUF3298" evidence="1">
    <location>
        <begin position="174"/>
        <end position="237"/>
    </location>
</feature>
<evidence type="ECO:0000313" key="3">
    <source>
        <dbReference type="Proteomes" id="UP000199627"/>
    </source>
</evidence>
<evidence type="ECO:0000313" key="2">
    <source>
        <dbReference type="EMBL" id="SDQ05787.1"/>
    </source>
</evidence>
<dbReference type="InterPro" id="IPR037126">
    <property type="entry name" value="PdaC/RsiV-like_sf"/>
</dbReference>
<dbReference type="Proteomes" id="UP000199627">
    <property type="component" value="Unassembled WGS sequence"/>
</dbReference>
<dbReference type="Gene3D" id="3.30.565.40">
    <property type="entry name" value="Fervidobacterium nodosum Rt17-B1 like"/>
    <property type="match status" value="1"/>
</dbReference>